<dbReference type="CDD" id="cd07246">
    <property type="entry name" value="VOC_like"/>
    <property type="match status" value="1"/>
</dbReference>
<protein>
    <recommendedName>
        <fullName evidence="1">VOC domain-containing protein</fullName>
    </recommendedName>
</protein>
<name>A0A8T0J289_CERPU</name>
<feature type="domain" description="VOC" evidence="1">
    <location>
        <begin position="9"/>
        <end position="141"/>
    </location>
</feature>
<dbReference type="Proteomes" id="UP000822688">
    <property type="component" value="Chromosome 1"/>
</dbReference>
<evidence type="ECO:0000313" key="2">
    <source>
        <dbReference type="EMBL" id="KAG0589342.1"/>
    </source>
</evidence>
<keyword evidence="3" id="KW-1185">Reference proteome</keyword>
<dbReference type="InterPro" id="IPR004360">
    <property type="entry name" value="Glyas_Fos-R_dOase_dom"/>
</dbReference>
<dbReference type="OrthoDB" id="2013034at2759"/>
<evidence type="ECO:0000259" key="1">
    <source>
        <dbReference type="PROSITE" id="PS51819"/>
    </source>
</evidence>
<dbReference type="PANTHER" id="PTHR34109:SF1">
    <property type="entry name" value="VOC DOMAIN-CONTAINING PROTEIN"/>
    <property type="match status" value="1"/>
</dbReference>
<dbReference type="EMBL" id="CM026421">
    <property type="protein sequence ID" value="KAG0589342.1"/>
    <property type="molecule type" value="Genomic_DNA"/>
</dbReference>
<dbReference type="Pfam" id="PF00903">
    <property type="entry name" value="Glyoxalase"/>
    <property type="match status" value="1"/>
</dbReference>
<comment type="caution">
    <text evidence="2">The sequence shown here is derived from an EMBL/GenBank/DDBJ whole genome shotgun (WGS) entry which is preliminary data.</text>
</comment>
<dbReference type="SUPFAM" id="SSF54593">
    <property type="entry name" value="Glyoxalase/Bleomycin resistance protein/Dihydroxybiphenyl dioxygenase"/>
    <property type="match status" value="1"/>
</dbReference>
<accession>A0A8T0J289</accession>
<dbReference type="Gene3D" id="3.10.180.10">
    <property type="entry name" value="2,3-Dihydroxybiphenyl 1,2-Dioxygenase, domain 1"/>
    <property type="match status" value="1"/>
</dbReference>
<organism evidence="2 3">
    <name type="scientific">Ceratodon purpureus</name>
    <name type="common">Fire moss</name>
    <name type="synonym">Dicranum purpureum</name>
    <dbReference type="NCBI Taxonomy" id="3225"/>
    <lineage>
        <taxon>Eukaryota</taxon>
        <taxon>Viridiplantae</taxon>
        <taxon>Streptophyta</taxon>
        <taxon>Embryophyta</taxon>
        <taxon>Bryophyta</taxon>
        <taxon>Bryophytina</taxon>
        <taxon>Bryopsida</taxon>
        <taxon>Dicranidae</taxon>
        <taxon>Pseudoditrichales</taxon>
        <taxon>Ditrichaceae</taxon>
        <taxon>Ceratodon</taxon>
    </lineage>
</organism>
<gene>
    <name evidence="2" type="ORF">KC19_1G014600</name>
</gene>
<proteinExistence type="predicted"/>
<dbReference type="PANTHER" id="PTHR34109">
    <property type="entry name" value="BNAUNNG04460D PROTEIN-RELATED"/>
    <property type="match status" value="1"/>
</dbReference>
<dbReference type="AlphaFoldDB" id="A0A8T0J289"/>
<reference evidence="2" key="1">
    <citation type="submission" date="2020-06" db="EMBL/GenBank/DDBJ databases">
        <title>WGS assembly of Ceratodon purpureus strain R40.</title>
        <authorList>
            <person name="Carey S.B."/>
            <person name="Jenkins J."/>
            <person name="Shu S."/>
            <person name="Lovell J.T."/>
            <person name="Sreedasyam A."/>
            <person name="Maumus F."/>
            <person name="Tiley G.P."/>
            <person name="Fernandez-Pozo N."/>
            <person name="Barry K."/>
            <person name="Chen C."/>
            <person name="Wang M."/>
            <person name="Lipzen A."/>
            <person name="Daum C."/>
            <person name="Saski C.A."/>
            <person name="Payton A.C."/>
            <person name="Mcbreen J.C."/>
            <person name="Conrad R.E."/>
            <person name="Kollar L.M."/>
            <person name="Olsson S."/>
            <person name="Huttunen S."/>
            <person name="Landis J.B."/>
            <person name="Wickett N.J."/>
            <person name="Johnson M.G."/>
            <person name="Rensing S.A."/>
            <person name="Grimwood J."/>
            <person name="Schmutz J."/>
            <person name="Mcdaniel S.F."/>
        </authorList>
    </citation>
    <scope>NUCLEOTIDE SEQUENCE</scope>
    <source>
        <strain evidence="2">R40</strain>
    </source>
</reference>
<dbReference type="InterPro" id="IPR037523">
    <property type="entry name" value="VOC_core"/>
</dbReference>
<dbReference type="PROSITE" id="PS51819">
    <property type="entry name" value="VOC"/>
    <property type="match status" value="1"/>
</dbReference>
<dbReference type="InterPro" id="IPR029068">
    <property type="entry name" value="Glyas_Bleomycin-R_OHBP_Dase"/>
</dbReference>
<evidence type="ECO:0000313" key="3">
    <source>
        <dbReference type="Proteomes" id="UP000822688"/>
    </source>
</evidence>
<sequence>MAEITYDEVKPHLVVKPNQVGDAIAFYKKAFGAEIVKKQTVKKLHPTGSDKSVDHAHLRFGQADILLVEETEELGSSVHTVSTLHGTPVILHLDTNDVDGAFKRAVEAGAKVSEEVADQPWGQRYGKVIDPFGFVWSLATSLHGHSHSA</sequence>